<proteinExistence type="predicted"/>
<dbReference type="OrthoDB" id="45365at2759"/>
<dbReference type="PROSITE" id="PS50097">
    <property type="entry name" value="BTB"/>
    <property type="match status" value="1"/>
</dbReference>
<dbReference type="GO" id="GO:0003779">
    <property type="term" value="F:actin binding"/>
    <property type="evidence" value="ECO:0007669"/>
    <property type="project" value="UniProtKB-KW"/>
</dbReference>
<feature type="domain" description="BTB" evidence="4">
    <location>
        <begin position="34"/>
        <end position="105"/>
    </location>
</feature>
<evidence type="ECO:0000259" key="4">
    <source>
        <dbReference type="PROSITE" id="PS50097"/>
    </source>
</evidence>
<dbReference type="SUPFAM" id="SSF54695">
    <property type="entry name" value="POZ domain"/>
    <property type="match status" value="1"/>
</dbReference>
<name>A0A9J6CHH6_POLVA</name>
<keyword evidence="6" id="KW-1185">Reference proteome</keyword>
<dbReference type="Proteomes" id="UP001107558">
    <property type="component" value="Chromosome 1"/>
</dbReference>
<dbReference type="InterPro" id="IPR000210">
    <property type="entry name" value="BTB/POZ_dom"/>
</dbReference>
<dbReference type="Pfam" id="PF07707">
    <property type="entry name" value="BACK"/>
    <property type="match status" value="1"/>
</dbReference>
<dbReference type="SUPFAM" id="SSF117281">
    <property type="entry name" value="Kelch motif"/>
    <property type="match status" value="2"/>
</dbReference>
<gene>
    <name evidence="5" type="ORF">PVAND_011072</name>
</gene>
<dbReference type="InterPro" id="IPR006652">
    <property type="entry name" value="Kelch_1"/>
</dbReference>
<dbReference type="AlphaFoldDB" id="A0A9J6CHH6"/>
<keyword evidence="1" id="KW-0880">Kelch repeat</keyword>
<dbReference type="SMART" id="SM00225">
    <property type="entry name" value="BTB"/>
    <property type="match status" value="1"/>
</dbReference>
<dbReference type="InterPro" id="IPR011705">
    <property type="entry name" value="BACK"/>
</dbReference>
<dbReference type="Pfam" id="PF24681">
    <property type="entry name" value="Kelch_KLHDC2_KLHL20_DRC7"/>
    <property type="match status" value="1"/>
</dbReference>
<evidence type="ECO:0000256" key="3">
    <source>
        <dbReference type="SAM" id="MobiDB-lite"/>
    </source>
</evidence>
<dbReference type="Pfam" id="PF01344">
    <property type="entry name" value="Kelch_1"/>
    <property type="match status" value="2"/>
</dbReference>
<dbReference type="InterPro" id="IPR011333">
    <property type="entry name" value="SKP1/BTB/POZ_sf"/>
</dbReference>
<dbReference type="EMBL" id="JADBJN010000001">
    <property type="protein sequence ID" value="KAG5681658.1"/>
    <property type="molecule type" value="Genomic_DNA"/>
</dbReference>
<dbReference type="PANTHER" id="PTHR45632:SF26">
    <property type="entry name" value="BTB DOMAIN-CONTAINING PROTEIN"/>
    <property type="match status" value="1"/>
</dbReference>
<evidence type="ECO:0000313" key="6">
    <source>
        <dbReference type="Proteomes" id="UP001107558"/>
    </source>
</evidence>
<evidence type="ECO:0000313" key="5">
    <source>
        <dbReference type="EMBL" id="KAG5681658.1"/>
    </source>
</evidence>
<dbReference type="Gene3D" id="3.30.710.10">
    <property type="entry name" value="Potassium Channel Kv1.1, Chain A"/>
    <property type="match status" value="1"/>
</dbReference>
<dbReference type="Pfam" id="PF00651">
    <property type="entry name" value="BTB"/>
    <property type="match status" value="1"/>
</dbReference>
<comment type="caution">
    <text evidence="5">The sequence shown here is derived from an EMBL/GenBank/DDBJ whole genome shotgun (WGS) entry which is preliminary data.</text>
</comment>
<evidence type="ECO:0000256" key="1">
    <source>
        <dbReference type="ARBA" id="ARBA00022441"/>
    </source>
</evidence>
<protein>
    <recommendedName>
        <fullName evidence="4">BTB domain-containing protein</fullName>
    </recommendedName>
</protein>
<feature type="region of interest" description="Disordered" evidence="3">
    <location>
        <begin position="696"/>
        <end position="731"/>
    </location>
</feature>
<dbReference type="CDD" id="cd18306">
    <property type="entry name" value="BTB_POZ_NS1BP"/>
    <property type="match status" value="1"/>
</dbReference>
<evidence type="ECO:0000256" key="2">
    <source>
        <dbReference type="ARBA" id="ARBA00022737"/>
    </source>
</evidence>
<feature type="compositionally biased region" description="Low complexity" evidence="3">
    <location>
        <begin position="698"/>
        <end position="711"/>
    </location>
</feature>
<organism evidence="5 6">
    <name type="scientific">Polypedilum vanderplanki</name>
    <name type="common">Sleeping chironomid midge</name>
    <dbReference type="NCBI Taxonomy" id="319348"/>
    <lineage>
        <taxon>Eukaryota</taxon>
        <taxon>Metazoa</taxon>
        <taxon>Ecdysozoa</taxon>
        <taxon>Arthropoda</taxon>
        <taxon>Hexapoda</taxon>
        <taxon>Insecta</taxon>
        <taxon>Pterygota</taxon>
        <taxon>Neoptera</taxon>
        <taxon>Endopterygota</taxon>
        <taxon>Diptera</taxon>
        <taxon>Nematocera</taxon>
        <taxon>Chironomoidea</taxon>
        <taxon>Chironomidae</taxon>
        <taxon>Chironominae</taxon>
        <taxon>Polypedilum</taxon>
        <taxon>Polypedilum</taxon>
    </lineage>
</organism>
<dbReference type="SMART" id="SM00612">
    <property type="entry name" value="Kelch"/>
    <property type="match status" value="6"/>
</dbReference>
<reference evidence="5" key="1">
    <citation type="submission" date="2021-03" db="EMBL/GenBank/DDBJ databases">
        <title>Chromosome level genome of the anhydrobiotic midge Polypedilum vanderplanki.</title>
        <authorList>
            <person name="Yoshida Y."/>
            <person name="Kikawada T."/>
            <person name="Gusev O."/>
        </authorList>
    </citation>
    <scope>NUCLEOTIDE SEQUENCE</scope>
    <source>
        <strain evidence="5">NIAS01</strain>
        <tissue evidence="5">Whole body or cell culture</tissue>
    </source>
</reference>
<dbReference type="Gene3D" id="2.120.10.80">
    <property type="entry name" value="Kelch-type beta propeller"/>
    <property type="match status" value="2"/>
</dbReference>
<dbReference type="InterPro" id="IPR015915">
    <property type="entry name" value="Kelch-typ_b-propeller"/>
</dbReference>
<accession>A0A9J6CHH6</accession>
<sequence length="763" mass="84891">MMPWMVPYLRFSDDSLKSTFQEQLSLMRKNRLFCDVILHVENTEIPAHRNVLACVSPYLMELFSAEQNTCNDGNIPSYRLNGYITKEGLNILVEYAYTAQLEVPEDMIKDVYLAAWQLRMERVVNECSLHLVSDLSTETAIDTRSLPGINRNKTFVKKVDSFISDHFPELLQTTSFLQLPSIQIEVLHQTKEEMAMVAEDSLCRLVLEWTKREISDHSASIASLSERSRMLFLALDNSLQDVSELIGDKANSDMVKDYKSKAQKNPSNIPKTRRKCLSQPERPRILLYSREVSDRNDEENREDADWNVIASIKVSDHTYISLVTLNGALCRVSIQLRLNVIVNAAETSPPASNIATPSPAVAEVSKTAPQFDKQADSEQTVQPLQVVPQADLFCEIATMSESKCGLGVGEHNGKLIVVGGYGRTECLKSTESYCPVTNKWTEELSLSEARGRVQIAIINEVIYAVGGSNGVNELDTVECLSLNGEGKQKWKKCAKLPFPRSNCGVCAFNGKLYCIGGNSTGQNGIRQCDVYDPETNKWTSIAPLNTGRCQAGVVAYKGKLYASGGSDAWNCLNSVEVYDPEEDVWTFAAPLLTARRGCGLTEYQGKIYCIGGSDGSQSLKTTEYYDDTTQSWILGPSLISARANVSVAVIQNRLYAVGGFNGKKFLNTIEYFDEEANEWTKFAKLQAITAKAVEKSETTTNGTNGHHNYNHLTDSEEEDKNSSVNGSNESLVRDLKQKVTLKVNEKDKIREDESEATTIIMPL</sequence>
<dbReference type="Gene3D" id="1.25.40.420">
    <property type="match status" value="1"/>
</dbReference>
<dbReference type="PRINTS" id="PR00501">
    <property type="entry name" value="KELCHREPEAT"/>
</dbReference>
<keyword evidence="2" id="KW-0677">Repeat</keyword>
<dbReference type="PANTHER" id="PTHR45632">
    <property type="entry name" value="LD33804P"/>
    <property type="match status" value="1"/>
</dbReference>